<dbReference type="InterPro" id="IPR036774">
    <property type="entry name" value="ERV/ALR_sulphydryl_oxid_sf"/>
</dbReference>
<dbReference type="FunFam" id="1.20.120.310:FF:000003">
    <property type="entry name" value="Sulfhydryl oxidase"/>
    <property type="match status" value="1"/>
</dbReference>
<sequence>MTGQRGDDPIKPKVGLSGRKIIYDEDGKPCRSCNSLLDFQLATGKISMPSPGKPPAVKVAAPAKQNTPVGYPKVDPPDVEELGRSSWTLLHSIAAKYPQKPNDTQKGEMKQFMTIFSHVYPCWWCAKDFEKFIRENSPKVDSREELGKWMCEAHNSVNKKLGKKAFDCNLWEKRWRDGWD</sequence>
<proteinExistence type="predicted"/>
<keyword evidence="7" id="KW-1015">Disulfide bond</keyword>
<keyword evidence="5 8" id="KW-0560">Oxidoreductase</keyword>
<gene>
    <name evidence="10" type="ORF">LAQU0_S06e04368g</name>
</gene>
<dbReference type="SUPFAM" id="SSF69000">
    <property type="entry name" value="FAD-dependent thiol oxidase"/>
    <property type="match status" value="1"/>
</dbReference>
<dbReference type="Gene3D" id="4.10.320.60">
    <property type="match status" value="1"/>
</dbReference>
<comment type="catalytic activity">
    <reaction evidence="8">
        <text>2 R'C(R)SH + O2 = R'C(R)S-S(R)CR' + H2O2</text>
        <dbReference type="Rhea" id="RHEA:17357"/>
        <dbReference type="ChEBI" id="CHEBI:15379"/>
        <dbReference type="ChEBI" id="CHEBI:16240"/>
        <dbReference type="ChEBI" id="CHEBI:16520"/>
        <dbReference type="ChEBI" id="CHEBI:17412"/>
        <dbReference type="EC" id="1.8.3.2"/>
    </reaction>
</comment>
<evidence type="ECO:0000256" key="5">
    <source>
        <dbReference type="ARBA" id="ARBA00023002"/>
    </source>
</evidence>
<comment type="cofactor">
    <cofactor evidence="1 8">
        <name>FAD</name>
        <dbReference type="ChEBI" id="CHEBI:57692"/>
    </cofactor>
</comment>
<keyword evidence="3 8" id="KW-0285">Flavoprotein</keyword>
<keyword evidence="4 8" id="KW-0274">FAD</keyword>
<evidence type="ECO:0000256" key="6">
    <source>
        <dbReference type="ARBA" id="ARBA00023128"/>
    </source>
</evidence>
<evidence type="ECO:0000256" key="4">
    <source>
        <dbReference type="ARBA" id="ARBA00022827"/>
    </source>
</evidence>
<dbReference type="Pfam" id="PF04777">
    <property type="entry name" value="Evr1_Alr"/>
    <property type="match status" value="1"/>
</dbReference>
<evidence type="ECO:0000256" key="3">
    <source>
        <dbReference type="ARBA" id="ARBA00022630"/>
    </source>
</evidence>
<dbReference type="OrthoDB" id="17199at2759"/>
<dbReference type="GO" id="GO:0005758">
    <property type="term" value="C:mitochondrial intermembrane space"/>
    <property type="evidence" value="ECO:0007669"/>
    <property type="project" value="UniProtKB-SubCell"/>
</dbReference>
<dbReference type="InterPro" id="IPR017905">
    <property type="entry name" value="ERV/ALR_sulphydryl_oxidase"/>
</dbReference>
<dbReference type="PANTHER" id="PTHR12645:SF0">
    <property type="entry name" value="FAD-LINKED SULFHYDRYL OXIDASE ALR"/>
    <property type="match status" value="1"/>
</dbReference>
<dbReference type="EC" id="1.8.3.2" evidence="8"/>
<keyword evidence="11" id="KW-1185">Reference proteome</keyword>
<protein>
    <recommendedName>
        <fullName evidence="8">Sulfhydryl oxidase</fullName>
        <ecNumber evidence="8">1.8.3.2</ecNumber>
    </recommendedName>
</protein>
<organism evidence="10 11">
    <name type="scientific">Lachancea quebecensis</name>
    <dbReference type="NCBI Taxonomy" id="1654605"/>
    <lineage>
        <taxon>Eukaryota</taxon>
        <taxon>Fungi</taxon>
        <taxon>Dikarya</taxon>
        <taxon>Ascomycota</taxon>
        <taxon>Saccharomycotina</taxon>
        <taxon>Saccharomycetes</taxon>
        <taxon>Saccharomycetales</taxon>
        <taxon>Saccharomycetaceae</taxon>
        <taxon>Lachancea</taxon>
    </lineage>
</organism>
<reference evidence="11" key="1">
    <citation type="submission" date="2015-10" db="EMBL/GenBank/DDBJ databases">
        <authorList>
            <person name="Devillers H."/>
        </authorList>
    </citation>
    <scope>NUCLEOTIDE SEQUENCE [LARGE SCALE GENOMIC DNA]</scope>
</reference>
<evidence type="ECO:0000259" key="9">
    <source>
        <dbReference type="PROSITE" id="PS51324"/>
    </source>
</evidence>
<dbReference type="PROSITE" id="PS51324">
    <property type="entry name" value="ERV_ALR"/>
    <property type="match status" value="1"/>
</dbReference>
<dbReference type="PANTHER" id="PTHR12645">
    <property type="entry name" value="ALR/ERV"/>
    <property type="match status" value="1"/>
</dbReference>
<keyword evidence="6" id="KW-0496">Mitochondrion</keyword>
<dbReference type="AlphaFoldDB" id="A0A0P1KRM2"/>
<evidence type="ECO:0000256" key="8">
    <source>
        <dbReference type="RuleBase" id="RU371123"/>
    </source>
</evidence>
<comment type="subcellular location">
    <subcellularLocation>
        <location evidence="2">Mitochondrion intermembrane space</location>
    </subcellularLocation>
</comment>
<evidence type="ECO:0000256" key="1">
    <source>
        <dbReference type="ARBA" id="ARBA00001974"/>
    </source>
</evidence>
<evidence type="ECO:0000313" key="11">
    <source>
        <dbReference type="Proteomes" id="UP000236544"/>
    </source>
</evidence>
<name>A0A0P1KRM2_9SACH</name>
<dbReference type="Gene3D" id="1.20.120.310">
    <property type="entry name" value="ERV/ALR sulfhydryl oxidase domain"/>
    <property type="match status" value="1"/>
</dbReference>
<dbReference type="InterPro" id="IPR039799">
    <property type="entry name" value="ALR/ERV"/>
</dbReference>
<dbReference type="EMBL" id="LN890530">
    <property type="protein sequence ID" value="CUS22714.1"/>
    <property type="molecule type" value="Genomic_DNA"/>
</dbReference>
<dbReference type="Proteomes" id="UP000236544">
    <property type="component" value="Unassembled WGS sequence"/>
</dbReference>
<evidence type="ECO:0000313" key="10">
    <source>
        <dbReference type="EMBL" id="CUS22714.1"/>
    </source>
</evidence>
<accession>A0A0P1KRM2</accession>
<feature type="domain" description="ERV/ALR sulfhydryl oxidase" evidence="9">
    <location>
        <begin position="75"/>
        <end position="175"/>
    </location>
</feature>
<dbReference type="GO" id="GO:0016971">
    <property type="term" value="F:flavin-dependent sulfhydryl oxidase activity"/>
    <property type="evidence" value="ECO:0007669"/>
    <property type="project" value="InterPro"/>
</dbReference>
<evidence type="ECO:0000256" key="2">
    <source>
        <dbReference type="ARBA" id="ARBA00004569"/>
    </source>
</evidence>
<dbReference type="GO" id="GO:0050660">
    <property type="term" value="F:flavin adenine dinucleotide binding"/>
    <property type="evidence" value="ECO:0007669"/>
    <property type="project" value="TreeGrafter"/>
</dbReference>
<evidence type="ECO:0000256" key="7">
    <source>
        <dbReference type="ARBA" id="ARBA00023157"/>
    </source>
</evidence>